<sequence>GGRFVEVFSAQGKNPGAKWKIFGNPSAISKEYDKELKGFVFVLEGNSLINKMKLPKETRQTLGLMQQFLTLQIFVPLGKDFSTELLITDFGNIKRRLYLSTVHKELSVSPLHAKIPLFMIKRKIWCNMCIDLVAFTREIFRGAVFRSLDGIIISANCKLRKIFTLKSKPQDTAEGDGTGGFPSTPCECLDVIPQTCQLNSDVPQVTQLLNLTKIHKHYSVILKYCEYNQYSNLVSRVQGNIFSSKTQDVSHIAFGSKILGPPPSSNRRPNTKVSGKVRRAKFQHHSESILDTERLELSFRPSNDTLDQGDKRNTLRTTANVYQNDFQLTSPQVPSPDKSSDRRLSLKNAAKPAWEITSGMVLISCYFTFQFCVVSQFTYLPLKLYVSDKWVFPESFTESIQLDGKEHFGATGSSACCNLPSAQNASVEHHNRETADHHRNNKEVFTFSSKPRSPPHGKSPNMSPESCVFPLDLEPDSNGEDEKTETEDSFEGTDSSEEEYDREKYQSNRLSSSELQMLASMKRQQNEELWDAGISHELSVSQIDICNVNVSTSSDDDTATWNSCFPPPVSQEHHYQKEMSPLSHSSPRNWLNVFSPLIIPGSQQLEEHTKSSTKQNTQGEDHLSAEEDEEALTLLYDPCLNCYFDPNSGKYYKLA</sequence>
<feature type="region of interest" description="Disordered" evidence="1">
    <location>
        <begin position="427"/>
        <end position="509"/>
    </location>
</feature>
<proteinExistence type="predicted"/>
<evidence type="ECO:0000313" key="4">
    <source>
        <dbReference type="Proteomes" id="UP000052976"/>
    </source>
</evidence>
<organism evidence="3 4">
    <name type="scientific">Corvus brachyrhynchos</name>
    <name type="common">American crow</name>
    <dbReference type="NCBI Taxonomy" id="85066"/>
    <lineage>
        <taxon>Eukaryota</taxon>
        <taxon>Metazoa</taxon>
        <taxon>Chordata</taxon>
        <taxon>Craniata</taxon>
        <taxon>Vertebrata</taxon>
        <taxon>Euteleostomi</taxon>
        <taxon>Archelosauria</taxon>
        <taxon>Archosauria</taxon>
        <taxon>Dinosauria</taxon>
        <taxon>Saurischia</taxon>
        <taxon>Theropoda</taxon>
        <taxon>Coelurosauria</taxon>
        <taxon>Aves</taxon>
        <taxon>Neognathae</taxon>
        <taxon>Neoaves</taxon>
        <taxon>Telluraves</taxon>
        <taxon>Australaves</taxon>
        <taxon>Passeriformes</taxon>
        <taxon>Corvoidea</taxon>
        <taxon>Corvidae</taxon>
        <taxon>Corvus</taxon>
    </lineage>
</organism>
<feature type="compositionally biased region" description="Acidic residues" evidence="1">
    <location>
        <begin position="473"/>
        <end position="500"/>
    </location>
</feature>
<protein>
    <submittedName>
        <fullName evidence="3">Uncharacterized protein C3orf67</fullName>
    </submittedName>
</protein>
<reference evidence="3 4" key="1">
    <citation type="submission" date="2014-04" db="EMBL/GenBank/DDBJ databases">
        <title>Genome evolution of avian class.</title>
        <authorList>
            <person name="Zhang G."/>
            <person name="Li C."/>
        </authorList>
    </citation>
    <scope>NUCLEOTIDE SEQUENCE [LARGE SCALE GENOMIC DNA]</scope>
    <source>
        <strain evidence="3">BGI_N302</strain>
    </source>
</reference>
<name>A0A091ENG5_CORBR</name>
<dbReference type="InterPro" id="IPR040441">
    <property type="entry name" value="CFA20/CFAP20DC"/>
</dbReference>
<dbReference type="PANTHER" id="PTHR12458">
    <property type="entry name" value="ORF PROTEIN"/>
    <property type="match status" value="1"/>
</dbReference>
<feature type="compositionally biased region" description="Basic and acidic residues" evidence="1">
    <location>
        <begin position="427"/>
        <end position="442"/>
    </location>
</feature>
<evidence type="ECO:0000256" key="1">
    <source>
        <dbReference type="SAM" id="MobiDB-lite"/>
    </source>
</evidence>
<feature type="region of interest" description="Disordered" evidence="1">
    <location>
        <begin position="605"/>
        <end position="626"/>
    </location>
</feature>
<evidence type="ECO:0000313" key="3">
    <source>
        <dbReference type="EMBL" id="KFO58097.1"/>
    </source>
</evidence>
<gene>
    <name evidence="3" type="ORF">N302_10255</name>
</gene>
<evidence type="ECO:0000259" key="2">
    <source>
        <dbReference type="Pfam" id="PF05018"/>
    </source>
</evidence>
<dbReference type="Proteomes" id="UP000052976">
    <property type="component" value="Unassembled WGS sequence"/>
</dbReference>
<dbReference type="Pfam" id="PF05018">
    <property type="entry name" value="CFA20_dom"/>
    <property type="match status" value="1"/>
</dbReference>
<feature type="non-terminal residue" evidence="3">
    <location>
        <position position="655"/>
    </location>
</feature>
<accession>A0A091ENG5</accession>
<dbReference type="AlphaFoldDB" id="A0A091ENG5"/>
<dbReference type="STRING" id="85066.A0A091ENG5"/>
<keyword evidence="4" id="KW-1185">Reference proteome</keyword>
<dbReference type="InterPro" id="IPR007714">
    <property type="entry name" value="CFA20_dom"/>
</dbReference>
<feature type="domain" description="CFA20" evidence="2">
    <location>
        <begin position="3"/>
        <end position="167"/>
    </location>
</feature>
<dbReference type="EMBL" id="KK718710">
    <property type="protein sequence ID" value="KFO58097.1"/>
    <property type="molecule type" value="Genomic_DNA"/>
</dbReference>
<feature type="non-terminal residue" evidence="3">
    <location>
        <position position="1"/>
    </location>
</feature>